<keyword evidence="1" id="KW-0732">Signal</keyword>
<dbReference type="InParanoid" id="G8B1S0"/>
<name>G8B1S0_NASVI</name>
<dbReference type="Pfam" id="PF01395">
    <property type="entry name" value="PBP_GOBP"/>
    <property type="match status" value="1"/>
</dbReference>
<dbReference type="Gene3D" id="1.10.238.20">
    <property type="entry name" value="Pheromone/general odorant binding protein domain"/>
    <property type="match status" value="1"/>
</dbReference>
<evidence type="ECO:0000313" key="3">
    <source>
        <dbReference type="EnsemblMetazoa" id="XP_001606346"/>
    </source>
</evidence>
<dbReference type="SMART" id="SM00708">
    <property type="entry name" value="PhBP"/>
    <property type="match status" value="1"/>
</dbReference>
<keyword evidence="4" id="KW-1185">Reference proteome</keyword>
<dbReference type="InterPro" id="IPR006170">
    <property type="entry name" value="PBP/GOBP"/>
</dbReference>
<dbReference type="Proteomes" id="UP000002358">
    <property type="component" value="Chromosome 3"/>
</dbReference>
<protein>
    <submittedName>
        <fullName evidence="2">Putative odorant binding protein 65</fullName>
    </submittedName>
</protein>
<dbReference type="EMBL" id="HE578250">
    <property type="protein sequence ID" value="CCD17834.1"/>
    <property type="molecule type" value="Genomic_DNA"/>
</dbReference>
<dbReference type="InterPro" id="IPR036728">
    <property type="entry name" value="PBP_GOBP_sf"/>
</dbReference>
<sequence length="127" mass="13745">MKSILFIFAIVCVVGVFSDDDKKDLTREQILECVAESGVDETKVEDIKLGNQGLETTREIDCFAACVFKKQGIMNEAGVITPDKPMDNEAAKQCVATTGADACDTAGKVLKCFISNNLVSLMDLDDD</sequence>
<dbReference type="HOGENOM" id="CLU_107288_3_2_1"/>
<reference evidence="3" key="3">
    <citation type="submission" date="2021-01" db="UniProtKB">
        <authorList>
            <consortium name="EnsemblMetazoa"/>
        </authorList>
    </citation>
    <scope>IDENTIFICATION</scope>
</reference>
<dbReference type="FunCoup" id="G8B1S0">
    <property type="interactions" value="21"/>
</dbReference>
<evidence type="ECO:0000313" key="2">
    <source>
        <dbReference type="EMBL" id="CCD17834.1"/>
    </source>
</evidence>
<feature type="chain" id="PRO_5010834406" evidence="1">
    <location>
        <begin position="19"/>
        <end position="127"/>
    </location>
</feature>
<feature type="signal peptide" evidence="1">
    <location>
        <begin position="1"/>
        <end position="18"/>
    </location>
</feature>
<dbReference type="SMR" id="G8B1S0"/>
<gene>
    <name evidence="2" type="primary">OBP65</name>
    <name evidence="3" type="synonym">100118649</name>
</gene>
<dbReference type="KEGG" id="nvi:100118649"/>
<dbReference type="CDD" id="cd23992">
    <property type="entry name" value="PBP_GOBP"/>
    <property type="match status" value="1"/>
</dbReference>
<organism evidence="2">
    <name type="scientific">Nasonia vitripennis</name>
    <name type="common">Parasitic wasp</name>
    <dbReference type="NCBI Taxonomy" id="7425"/>
    <lineage>
        <taxon>Eukaryota</taxon>
        <taxon>Metazoa</taxon>
        <taxon>Ecdysozoa</taxon>
        <taxon>Arthropoda</taxon>
        <taxon>Hexapoda</taxon>
        <taxon>Insecta</taxon>
        <taxon>Pterygota</taxon>
        <taxon>Neoptera</taxon>
        <taxon>Endopterygota</taxon>
        <taxon>Hymenoptera</taxon>
        <taxon>Apocrita</taxon>
        <taxon>Proctotrupomorpha</taxon>
        <taxon>Chalcidoidea</taxon>
        <taxon>Pteromalidae</taxon>
        <taxon>Pteromalinae</taxon>
        <taxon>Nasonia</taxon>
    </lineage>
</organism>
<dbReference type="AlphaFoldDB" id="G8B1S0"/>
<proteinExistence type="predicted"/>
<dbReference type="OrthoDB" id="8014875at2759"/>
<reference evidence="2" key="2">
    <citation type="submission" date="2011-11" db="EMBL/GenBank/DDBJ databases">
        <title>Unique features of odorant binding proteins revealed by genome annotation and comparative analyses of the parasitoid wasp Nasonia vitripennis.</title>
        <authorList>
            <person name="Zhou J.J."/>
            <person name="Vieira F.G."/>
            <person name="Foret S."/>
            <person name="He X.L."/>
            <person name="Rozas J."/>
            <person name="Field L.M."/>
        </authorList>
    </citation>
    <scope>NUCLEOTIDE SEQUENCE</scope>
    <source>
        <strain evidence="2">AsmCX</strain>
    </source>
</reference>
<dbReference type="GO" id="GO:0005549">
    <property type="term" value="F:odorant binding"/>
    <property type="evidence" value="ECO:0007669"/>
    <property type="project" value="InterPro"/>
</dbReference>
<dbReference type="SUPFAM" id="SSF47565">
    <property type="entry name" value="Insect pheromone/odorant-binding proteins"/>
    <property type="match status" value="1"/>
</dbReference>
<evidence type="ECO:0000313" key="4">
    <source>
        <dbReference type="Proteomes" id="UP000002358"/>
    </source>
</evidence>
<evidence type="ECO:0000256" key="1">
    <source>
        <dbReference type="SAM" id="SignalP"/>
    </source>
</evidence>
<reference evidence="2" key="1">
    <citation type="submission" date="2011-08" db="EMBL/GenBank/DDBJ databases">
        <authorList>
            <person name="Zhou J."/>
        </authorList>
    </citation>
    <scope>NUCLEOTIDE SEQUENCE</scope>
    <source>
        <strain evidence="2">AsmCX</strain>
    </source>
</reference>
<accession>G8B1S0</accession>
<dbReference type="GeneID" id="100118649"/>
<dbReference type="EnsemblMetazoa" id="XM_001606296">
    <property type="protein sequence ID" value="XP_001606346"/>
    <property type="gene ID" value="LOC100118649"/>
</dbReference>